<comment type="caution">
    <text evidence="1">The sequence shown here is derived from an EMBL/GenBank/DDBJ whole genome shotgun (WGS) entry which is preliminary data.</text>
</comment>
<accession>A0A3S0AXF5</accession>
<reference evidence="1 2" key="1">
    <citation type="submission" date="2018-11" db="EMBL/GenBank/DDBJ databases">
        <title>Arenibacter aquaticus sp.nov., a marine bacterium isolated from surface seawater in the South China Sea.</title>
        <authorList>
            <person name="Guo J."/>
            <person name="Sun J."/>
        </authorList>
    </citation>
    <scope>NUCLEOTIDE SEQUENCE [LARGE SCALE GENOMIC DNA]</scope>
    <source>
        <strain evidence="1 2">GUO666</strain>
    </source>
</reference>
<organism evidence="1 2">
    <name type="scientific">Arenibacter aquaticus</name>
    <dbReference type="NCBI Taxonomy" id="2489054"/>
    <lineage>
        <taxon>Bacteria</taxon>
        <taxon>Pseudomonadati</taxon>
        <taxon>Bacteroidota</taxon>
        <taxon>Flavobacteriia</taxon>
        <taxon>Flavobacteriales</taxon>
        <taxon>Flavobacteriaceae</taxon>
        <taxon>Arenibacter</taxon>
    </lineage>
</organism>
<name>A0A3S0AXF5_9FLAO</name>
<dbReference type="Pfam" id="PF11013">
    <property type="entry name" value="DUF2851"/>
    <property type="match status" value="1"/>
</dbReference>
<dbReference type="EMBL" id="RQPJ01000015">
    <property type="protein sequence ID" value="RTE52590.1"/>
    <property type="molecule type" value="Genomic_DNA"/>
</dbReference>
<dbReference type="Proteomes" id="UP000267585">
    <property type="component" value="Unassembled WGS sequence"/>
</dbReference>
<dbReference type="InterPro" id="IPR021272">
    <property type="entry name" value="DUF2851"/>
</dbReference>
<evidence type="ECO:0000313" key="1">
    <source>
        <dbReference type="EMBL" id="RTE52590.1"/>
    </source>
</evidence>
<proteinExistence type="predicted"/>
<keyword evidence="2" id="KW-1185">Reference proteome</keyword>
<gene>
    <name evidence="1" type="ORF">EHW67_15080</name>
</gene>
<dbReference type="OrthoDB" id="1005072at2"/>
<sequence>MREDLLHFIWKYKKLQLEELRSSKNESIQVLDVGTHNLLSGPDFFNARIRINGQLWAGTVEMHLRSSDWYAHHHERDPNYNNVILHVVWDDDLDVFRSDNSSIPTLVLKKYISQSVLEEYQKLFHRKDGVFINCGQSISRVDDIIVKKWLERLYFERLEQKSCLVQKLLKDSNNDWEQVFFIVLCKNFGLKINGESFFEIACALDFSMIRKIQANTLQMESVLFGLAGFLSDEIVGDHYHHSLKREYNFLRSKFNISGSKVHKVEFFKLRPSNFPTIRLSQLANLYSGHQNLFSKAVGASSLTELYDLFNVAASPYWDNHFTFGKISRKQASKLSKKFVHLLVLNTILPIKLCYAKYIGNDISEELLRIVEGVPTERNNIISKFRELGLQLPSAMQGQAVLQLYNEYCTQNKCLHCAVGHQLLNRKS</sequence>
<evidence type="ECO:0000313" key="2">
    <source>
        <dbReference type="Proteomes" id="UP000267585"/>
    </source>
</evidence>
<dbReference type="AlphaFoldDB" id="A0A3S0AXF5"/>
<dbReference type="RefSeq" id="WP_126163219.1">
    <property type="nucleotide sequence ID" value="NZ_RQPJ01000015.1"/>
</dbReference>
<protein>
    <submittedName>
        <fullName evidence="1">DUF2851 family protein</fullName>
    </submittedName>
</protein>